<dbReference type="STRING" id="869754.A0A1A0H5E1"/>
<dbReference type="InterPro" id="IPR014756">
    <property type="entry name" value="Ig_E-set"/>
</dbReference>
<dbReference type="PANTHER" id="PTHR10980:SF3">
    <property type="entry name" value="LD16419P"/>
    <property type="match status" value="1"/>
</dbReference>
<dbReference type="Gene3D" id="2.70.50.30">
    <property type="entry name" value="Coagulation Factor XIII, subunit A, domain 1"/>
    <property type="match status" value="1"/>
</dbReference>
<dbReference type="AlphaFoldDB" id="A0A1A0H5E1"/>
<dbReference type="PANTHER" id="PTHR10980">
    <property type="entry name" value="RHO GDP-DISSOCIATION INHIBITOR"/>
    <property type="match status" value="1"/>
</dbReference>
<name>A0A1A0H5E1_9ASCO</name>
<evidence type="ECO:0000313" key="5">
    <source>
        <dbReference type="Proteomes" id="UP000092555"/>
    </source>
</evidence>
<evidence type="ECO:0000256" key="3">
    <source>
        <dbReference type="ARBA" id="ARBA00022490"/>
    </source>
</evidence>
<comment type="caution">
    <text evidence="4">The sequence shown here is derived from an EMBL/GenBank/DDBJ whole genome shotgun (WGS) entry which is preliminary data.</text>
</comment>
<evidence type="ECO:0000256" key="1">
    <source>
        <dbReference type="ARBA" id="ARBA00004496"/>
    </source>
</evidence>
<evidence type="ECO:0000256" key="2">
    <source>
        <dbReference type="ARBA" id="ARBA00009758"/>
    </source>
</evidence>
<gene>
    <name evidence="4" type="ORF">METBIDRAFT_47055</name>
</gene>
<dbReference type="InterPro" id="IPR000406">
    <property type="entry name" value="Rho_GDI"/>
</dbReference>
<dbReference type="RefSeq" id="XP_018709670.1">
    <property type="nucleotide sequence ID" value="XM_018858118.1"/>
</dbReference>
<dbReference type="GO" id="GO:0005829">
    <property type="term" value="C:cytosol"/>
    <property type="evidence" value="ECO:0007669"/>
    <property type="project" value="TreeGrafter"/>
</dbReference>
<sequence length="134" mass="15414">MSVSHPNLEILGFTVNYEDGTKNEIPVKGSKSIEFKIPEDTTYQTTIHFLVKEKTLNKLKYKQEVKAFGMVVRSREVFVGEQFAPRDTPYDVTFDKDCTPKGMILRGEYNCVSTYYADGEVLFQSPWKLNVTKK</sequence>
<dbReference type="EMBL" id="LXTC01000007">
    <property type="protein sequence ID" value="OBA19138.1"/>
    <property type="molecule type" value="Genomic_DNA"/>
</dbReference>
<dbReference type="GO" id="GO:0007266">
    <property type="term" value="P:Rho protein signal transduction"/>
    <property type="evidence" value="ECO:0007669"/>
    <property type="project" value="InterPro"/>
</dbReference>
<keyword evidence="5" id="KW-1185">Reference proteome</keyword>
<dbReference type="GeneID" id="30031094"/>
<protein>
    <submittedName>
        <fullName evidence="4">E set domain-containing protein</fullName>
    </submittedName>
</protein>
<dbReference type="Proteomes" id="UP000092555">
    <property type="component" value="Unassembled WGS sequence"/>
</dbReference>
<dbReference type="GO" id="GO:0005094">
    <property type="term" value="F:Rho GDP-dissociation inhibitor activity"/>
    <property type="evidence" value="ECO:0007669"/>
    <property type="project" value="InterPro"/>
</dbReference>
<dbReference type="SUPFAM" id="SSF81296">
    <property type="entry name" value="E set domains"/>
    <property type="match status" value="1"/>
</dbReference>
<dbReference type="InterPro" id="IPR024792">
    <property type="entry name" value="RhoGDI_dom_sf"/>
</dbReference>
<comment type="subcellular location">
    <subcellularLocation>
        <location evidence="1">Cytoplasm</location>
    </subcellularLocation>
</comment>
<dbReference type="Pfam" id="PF02115">
    <property type="entry name" value="Rho_GDI"/>
    <property type="match status" value="1"/>
</dbReference>
<comment type="similarity">
    <text evidence="2">Belongs to the Rho GDI family.</text>
</comment>
<organism evidence="4 5">
    <name type="scientific">Metschnikowia bicuspidata var. bicuspidata NRRL YB-4993</name>
    <dbReference type="NCBI Taxonomy" id="869754"/>
    <lineage>
        <taxon>Eukaryota</taxon>
        <taxon>Fungi</taxon>
        <taxon>Dikarya</taxon>
        <taxon>Ascomycota</taxon>
        <taxon>Saccharomycotina</taxon>
        <taxon>Pichiomycetes</taxon>
        <taxon>Metschnikowiaceae</taxon>
        <taxon>Metschnikowia</taxon>
    </lineage>
</organism>
<dbReference type="GO" id="GO:0016020">
    <property type="term" value="C:membrane"/>
    <property type="evidence" value="ECO:0007669"/>
    <property type="project" value="TreeGrafter"/>
</dbReference>
<proteinExistence type="inferred from homology"/>
<reference evidence="4 5" key="1">
    <citation type="submission" date="2016-05" db="EMBL/GenBank/DDBJ databases">
        <title>Comparative genomics of biotechnologically important yeasts.</title>
        <authorList>
            <consortium name="DOE Joint Genome Institute"/>
            <person name="Riley R."/>
            <person name="Haridas S."/>
            <person name="Wolfe K.H."/>
            <person name="Lopes M.R."/>
            <person name="Hittinger C.T."/>
            <person name="Goker M."/>
            <person name="Salamov A."/>
            <person name="Wisecaver J."/>
            <person name="Long T.M."/>
            <person name="Aerts A.L."/>
            <person name="Barry K."/>
            <person name="Choi C."/>
            <person name="Clum A."/>
            <person name="Coughlan A.Y."/>
            <person name="Deshpande S."/>
            <person name="Douglass A.P."/>
            <person name="Hanson S.J."/>
            <person name="Klenk H.-P."/>
            <person name="LaButti K."/>
            <person name="Lapidus A."/>
            <person name="Lindquist E."/>
            <person name="Lipzen A."/>
            <person name="Meier-kolthoff J.P."/>
            <person name="Ohm R.A."/>
            <person name="Otillar R.P."/>
            <person name="Pangilinan J."/>
            <person name="Peng Y."/>
            <person name="Rokas A."/>
            <person name="Rosa C.A."/>
            <person name="Scheuner C."/>
            <person name="Sibirny A.A."/>
            <person name="Slot J.C."/>
            <person name="Stielow J.B."/>
            <person name="Sun H."/>
            <person name="Kurtzman C.P."/>
            <person name="Blackwell M."/>
            <person name="Grigoriev I.V."/>
            <person name="Jeffries T.W."/>
        </authorList>
    </citation>
    <scope>NUCLEOTIDE SEQUENCE [LARGE SCALE GENOMIC DNA]</scope>
    <source>
        <strain evidence="4 5">NRRL YB-4993</strain>
    </source>
</reference>
<accession>A0A1A0H5E1</accession>
<evidence type="ECO:0000313" key="4">
    <source>
        <dbReference type="EMBL" id="OBA19138.1"/>
    </source>
</evidence>
<dbReference type="OrthoDB" id="1683373at2759"/>
<keyword evidence="3" id="KW-0963">Cytoplasm</keyword>